<sequence length="120" mass="12767">MVNPHRPAVGRGRRVHQRYDPRDIRPPPCFGVIPRANGPFSSMSVLALVLLSLGVALSTSLPQIPGDSYTVCCARDTTGLIPHFAVTAHCLAAQVPDAQSPVLSLYTWPTTASCDPCAST</sequence>
<proteinExistence type="predicted"/>
<evidence type="ECO:0000256" key="1">
    <source>
        <dbReference type="SAM" id="MobiDB-lite"/>
    </source>
</evidence>
<dbReference type="AlphaFoldDB" id="A0A165G9M4"/>
<dbReference type="Proteomes" id="UP000077266">
    <property type="component" value="Unassembled WGS sequence"/>
</dbReference>
<organism evidence="2 3">
    <name type="scientific">Exidia glandulosa HHB12029</name>
    <dbReference type="NCBI Taxonomy" id="1314781"/>
    <lineage>
        <taxon>Eukaryota</taxon>
        <taxon>Fungi</taxon>
        <taxon>Dikarya</taxon>
        <taxon>Basidiomycota</taxon>
        <taxon>Agaricomycotina</taxon>
        <taxon>Agaricomycetes</taxon>
        <taxon>Auriculariales</taxon>
        <taxon>Exidiaceae</taxon>
        <taxon>Exidia</taxon>
    </lineage>
</organism>
<accession>A0A165G9M4</accession>
<name>A0A165G9M4_EXIGL</name>
<dbReference type="InParanoid" id="A0A165G9M4"/>
<dbReference type="EMBL" id="KV426054">
    <property type="protein sequence ID" value="KZV90193.1"/>
    <property type="molecule type" value="Genomic_DNA"/>
</dbReference>
<reference evidence="2 3" key="1">
    <citation type="journal article" date="2016" name="Mol. Biol. Evol.">
        <title>Comparative Genomics of Early-Diverging Mushroom-Forming Fungi Provides Insights into the Origins of Lignocellulose Decay Capabilities.</title>
        <authorList>
            <person name="Nagy L.G."/>
            <person name="Riley R."/>
            <person name="Tritt A."/>
            <person name="Adam C."/>
            <person name="Daum C."/>
            <person name="Floudas D."/>
            <person name="Sun H."/>
            <person name="Yadav J.S."/>
            <person name="Pangilinan J."/>
            <person name="Larsson K.H."/>
            <person name="Matsuura K."/>
            <person name="Barry K."/>
            <person name="Labutti K."/>
            <person name="Kuo R."/>
            <person name="Ohm R.A."/>
            <person name="Bhattacharya S.S."/>
            <person name="Shirouzu T."/>
            <person name="Yoshinaga Y."/>
            <person name="Martin F.M."/>
            <person name="Grigoriev I.V."/>
            <person name="Hibbett D.S."/>
        </authorList>
    </citation>
    <scope>NUCLEOTIDE SEQUENCE [LARGE SCALE GENOMIC DNA]</scope>
    <source>
        <strain evidence="2 3">HHB12029</strain>
    </source>
</reference>
<protein>
    <submittedName>
        <fullName evidence="2">Uncharacterized protein</fullName>
    </submittedName>
</protein>
<keyword evidence="3" id="KW-1185">Reference proteome</keyword>
<gene>
    <name evidence="2" type="ORF">EXIGLDRAFT_126659</name>
</gene>
<feature type="region of interest" description="Disordered" evidence="1">
    <location>
        <begin position="1"/>
        <end position="21"/>
    </location>
</feature>
<evidence type="ECO:0000313" key="3">
    <source>
        <dbReference type="Proteomes" id="UP000077266"/>
    </source>
</evidence>
<evidence type="ECO:0000313" key="2">
    <source>
        <dbReference type="EMBL" id="KZV90193.1"/>
    </source>
</evidence>